<feature type="compositionally biased region" description="Polar residues" evidence="6">
    <location>
        <begin position="1"/>
        <end position="10"/>
    </location>
</feature>
<dbReference type="InterPro" id="IPR001322">
    <property type="entry name" value="Lamin_tail_dom"/>
</dbReference>
<dbReference type="GO" id="GO:0005200">
    <property type="term" value="F:structural constituent of cytoskeleton"/>
    <property type="evidence" value="ECO:0007669"/>
    <property type="project" value="TreeGrafter"/>
</dbReference>
<dbReference type="Gene3D" id="2.60.40.1260">
    <property type="entry name" value="Lamin Tail domain"/>
    <property type="match status" value="1"/>
</dbReference>
<evidence type="ECO:0000256" key="4">
    <source>
        <dbReference type="RuleBase" id="RU000685"/>
    </source>
</evidence>
<dbReference type="PROSITE" id="PS51842">
    <property type="entry name" value="IF_ROD_2"/>
    <property type="match status" value="1"/>
</dbReference>
<gene>
    <name evidence="9" type="ORF">SNE40_000042</name>
</gene>
<reference evidence="9 10" key="1">
    <citation type="submission" date="2024-01" db="EMBL/GenBank/DDBJ databases">
        <title>The genome of the rayed Mediterranean limpet Patella caerulea (Linnaeus, 1758).</title>
        <authorList>
            <person name="Anh-Thu Weber A."/>
            <person name="Halstead-Nussloch G."/>
        </authorList>
    </citation>
    <scope>NUCLEOTIDE SEQUENCE [LARGE SCALE GENOMIC DNA]</scope>
    <source>
        <strain evidence="9">AATW-2023a</strain>
        <tissue evidence="9">Whole specimen</tissue>
    </source>
</reference>
<dbReference type="PROSITE" id="PS51841">
    <property type="entry name" value="LTD"/>
    <property type="match status" value="1"/>
</dbReference>
<comment type="caution">
    <text evidence="9">The sequence shown here is derived from an EMBL/GenBank/DDBJ whole genome shotgun (WGS) entry which is preliminary data.</text>
</comment>
<dbReference type="GO" id="GO:0007097">
    <property type="term" value="P:nuclear migration"/>
    <property type="evidence" value="ECO:0007669"/>
    <property type="project" value="TreeGrafter"/>
</dbReference>
<dbReference type="SUPFAM" id="SSF74853">
    <property type="entry name" value="Lamin A/C globular tail domain"/>
    <property type="match status" value="1"/>
</dbReference>
<dbReference type="GO" id="GO:0031507">
    <property type="term" value="P:heterochromatin formation"/>
    <property type="evidence" value="ECO:0007669"/>
    <property type="project" value="TreeGrafter"/>
</dbReference>
<dbReference type="SMART" id="SM01391">
    <property type="entry name" value="Filament"/>
    <property type="match status" value="1"/>
</dbReference>
<dbReference type="GO" id="GO:0051664">
    <property type="term" value="P:nuclear pore localization"/>
    <property type="evidence" value="ECO:0007669"/>
    <property type="project" value="TreeGrafter"/>
</dbReference>
<evidence type="ECO:0000256" key="1">
    <source>
        <dbReference type="ARBA" id="ARBA00022754"/>
    </source>
</evidence>
<dbReference type="InterPro" id="IPR016451">
    <property type="entry name" value="Intermed_filament_ifa/ifb"/>
</dbReference>
<dbReference type="EMBL" id="JAZGQO010000001">
    <property type="protein sequence ID" value="KAK6194403.1"/>
    <property type="molecule type" value="Genomic_DNA"/>
</dbReference>
<dbReference type="Proteomes" id="UP001347796">
    <property type="component" value="Unassembled WGS sequence"/>
</dbReference>
<dbReference type="Pfam" id="PF00932">
    <property type="entry name" value="LTD"/>
    <property type="match status" value="1"/>
</dbReference>
<dbReference type="InterPro" id="IPR036415">
    <property type="entry name" value="Lamin_tail_dom_sf"/>
</dbReference>
<dbReference type="Gene3D" id="1.20.5.1160">
    <property type="entry name" value="Vasodilator-stimulated phosphoprotein"/>
    <property type="match status" value="2"/>
</dbReference>
<evidence type="ECO:0000256" key="3">
    <source>
        <dbReference type="PIRNR" id="PIRNR005546"/>
    </source>
</evidence>
<dbReference type="InterPro" id="IPR039008">
    <property type="entry name" value="IF_rod_dom"/>
</dbReference>
<evidence type="ECO:0008006" key="11">
    <source>
        <dbReference type="Google" id="ProtNLM"/>
    </source>
</evidence>
<keyword evidence="2 3" id="KW-0175">Coiled coil</keyword>
<evidence type="ECO:0000313" key="9">
    <source>
        <dbReference type="EMBL" id="KAK6194403.1"/>
    </source>
</evidence>
<dbReference type="PANTHER" id="PTHR45721:SF12">
    <property type="entry name" value="INTERMEDIATE FILAMENT PROTEIN IFA-1"/>
    <property type="match status" value="1"/>
</dbReference>
<protein>
    <recommendedName>
        <fullName evidence="11">Intermediate filament protein</fullName>
    </recommendedName>
</protein>
<dbReference type="Pfam" id="PF00038">
    <property type="entry name" value="Filament"/>
    <property type="match status" value="1"/>
</dbReference>
<feature type="domain" description="LTD" evidence="7">
    <location>
        <begin position="469"/>
        <end position="594"/>
    </location>
</feature>
<organism evidence="9 10">
    <name type="scientific">Patella caerulea</name>
    <name type="common">Rayed Mediterranean limpet</name>
    <dbReference type="NCBI Taxonomy" id="87958"/>
    <lineage>
        <taxon>Eukaryota</taxon>
        <taxon>Metazoa</taxon>
        <taxon>Spiralia</taxon>
        <taxon>Lophotrochozoa</taxon>
        <taxon>Mollusca</taxon>
        <taxon>Gastropoda</taxon>
        <taxon>Patellogastropoda</taxon>
        <taxon>Patelloidea</taxon>
        <taxon>Patellidae</taxon>
        <taxon>Patella</taxon>
    </lineage>
</organism>
<evidence type="ECO:0000259" key="7">
    <source>
        <dbReference type="PROSITE" id="PS51841"/>
    </source>
</evidence>
<dbReference type="PROSITE" id="PS00226">
    <property type="entry name" value="IF_ROD_1"/>
    <property type="match status" value="1"/>
</dbReference>
<dbReference type="PIRSF" id="PIRSF005546">
    <property type="entry name" value="Intermed_filamnt_Ifb-2"/>
    <property type="match status" value="1"/>
</dbReference>
<dbReference type="Gene3D" id="1.20.5.170">
    <property type="match status" value="1"/>
</dbReference>
<dbReference type="InterPro" id="IPR018039">
    <property type="entry name" value="IF_conserved"/>
</dbReference>
<dbReference type="GO" id="GO:0006998">
    <property type="term" value="P:nuclear envelope organization"/>
    <property type="evidence" value="ECO:0007669"/>
    <property type="project" value="TreeGrafter"/>
</dbReference>
<keyword evidence="1 3" id="KW-0403">Intermediate filament</keyword>
<evidence type="ECO:0000313" key="10">
    <source>
        <dbReference type="Proteomes" id="UP001347796"/>
    </source>
</evidence>
<dbReference type="GO" id="GO:0005882">
    <property type="term" value="C:intermediate filament"/>
    <property type="evidence" value="ECO:0007669"/>
    <property type="project" value="UniProtKB-UniRule"/>
</dbReference>
<sequence>MSKGGQQQQRETMEFGSSGRGGTGFINKRTTIINRGSHSKAPAGMGYNRTSASFYGGLNLAPGTYSSMSHEGVVNMKEKRGHEKKEMQGLNERLGSYIEKVRFLEATITQLEQELDYYRNQKAADFKPIRDMYENELAQARRVIDDLSAEKAGVDAKMAGLQDLVDTLRQQVETLEGHAVDYKQKIDNQAAQIGGYEGELGTLRLRIENLENENAKLRQLNNQKVEDNRRLRADLDNETAAHIEADCRATTLEEEVEFLRALLDKMPQENKQPVKIKGLDLEAFWKDNMAKAIRDIQNEYDGRLDLMRQDMEARYSAQMRQLQSGAVRDNMETQHAKEESKKLKSQINNTGARFAELESRIAALESERNALKKALANAEIELEEERTKHASDMQKLQSELECCLEEIKLILDAKLSLELEIACYRQLLEGEENRLGLRQIVEQAIGAQSKGAGNLADIVQQSSLSESTGKLTVSRSARGQIGFSEASHDGRYVTVENTGKGANAKVQNLSGWQIRRKMGGQQELVYKFLDGEELAPGKQLKIFAKGAATGANIRNEPNAGGDRCCEHFSWFSGSGVTRLLDANGVEKATLKAVFKQ</sequence>
<comment type="similarity">
    <text evidence="3 4">Belongs to the intermediate filament family.</text>
</comment>
<dbReference type="SUPFAM" id="SSF64593">
    <property type="entry name" value="Intermediate filament protein, coiled coil region"/>
    <property type="match status" value="2"/>
</dbReference>
<evidence type="ECO:0000259" key="8">
    <source>
        <dbReference type="PROSITE" id="PS51842"/>
    </source>
</evidence>
<dbReference type="Gene3D" id="1.20.5.500">
    <property type="entry name" value="Single helix bin"/>
    <property type="match status" value="1"/>
</dbReference>
<feature type="domain" description="IF rod" evidence="8">
    <location>
        <begin position="83"/>
        <end position="435"/>
    </location>
</feature>
<evidence type="ECO:0000256" key="2">
    <source>
        <dbReference type="ARBA" id="ARBA00023054"/>
    </source>
</evidence>
<feature type="coiled-coil region" evidence="5">
    <location>
        <begin position="94"/>
        <end position="234"/>
    </location>
</feature>
<dbReference type="GO" id="GO:0090435">
    <property type="term" value="P:protein localization to nuclear envelope"/>
    <property type="evidence" value="ECO:0007669"/>
    <property type="project" value="TreeGrafter"/>
</dbReference>
<proteinExistence type="inferred from homology"/>
<dbReference type="AlphaFoldDB" id="A0AAN8KK71"/>
<keyword evidence="10" id="KW-1185">Reference proteome</keyword>
<accession>A0AAN8KK71</accession>
<dbReference type="GO" id="GO:0005652">
    <property type="term" value="C:nuclear lamina"/>
    <property type="evidence" value="ECO:0007669"/>
    <property type="project" value="TreeGrafter"/>
</dbReference>
<feature type="region of interest" description="Disordered" evidence="6">
    <location>
        <begin position="1"/>
        <end position="26"/>
    </location>
</feature>
<evidence type="ECO:0000256" key="6">
    <source>
        <dbReference type="SAM" id="MobiDB-lite"/>
    </source>
</evidence>
<name>A0AAN8KK71_PATCE</name>
<feature type="coiled-coil region" evidence="5">
    <location>
        <begin position="347"/>
        <end position="434"/>
    </location>
</feature>
<dbReference type="PANTHER" id="PTHR45721">
    <property type="entry name" value="LAMIN DM0-RELATED"/>
    <property type="match status" value="1"/>
</dbReference>
<evidence type="ECO:0000256" key="5">
    <source>
        <dbReference type="SAM" id="Coils"/>
    </source>
</evidence>